<gene>
    <name evidence="1" type="ORF">CEXT_167361</name>
</gene>
<dbReference type="AlphaFoldDB" id="A0AAV4W5N8"/>
<accession>A0AAV4W5N8</accession>
<dbReference type="Proteomes" id="UP001054945">
    <property type="component" value="Unassembled WGS sequence"/>
</dbReference>
<protein>
    <submittedName>
        <fullName evidence="1">Uncharacterized protein</fullName>
    </submittedName>
</protein>
<evidence type="ECO:0000313" key="2">
    <source>
        <dbReference type="Proteomes" id="UP001054945"/>
    </source>
</evidence>
<reference evidence="1 2" key="1">
    <citation type="submission" date="2021-06" db="EMBL/GenBank/DDBJ databases">
        <title>Caerostris extrusa draft genome.</title>
        <authorList>
            <person name="Kono N."/>
            <person name="Arakawa K."/>
        </authorList>
    </citation>
    <scope>NUCLEOTIDE SEQUENCE [LARGE SCALE GENOMIC DNA]</scope>
</reference>
<sequence>MYQQLIRNSRAASSRICDRALPNVTQRNWHRYLDGEKIWQRREKTKRVLFVGMEGLRGGGGGGEKMEKWGRRRETAWGVRVERDGC</sequence>
<name>A0AAV4W5N8_CAEEX</name>
<evidence type="ECO:0000313" key="1">
    <source>
        <dbReference type="EMBL" id="GIY78051.1"/>
    </source>
</evidence>
<proteinExistence type="predicted"/>
<dbReference type="EMBL" id="BPLR01015712">
    <property type="protein sequence ID" value="GIY78051.1"/>
    <property type="molecule type" value="Genomic_DNA"/>
</dbReference>
<keyword evidence="2" id="KW-1185">Reference proteome</keyword>
<organism evidence="1 2">
    <name type="scientific">Caerostris extrusa</name>
    <name type="common">Bark spider</name>
    <name type="synonym">Caerostris bankana</name>
    <dbReference type="NCBI Taxonomy" id="172846"/>
    <lineage>
        <taxon>Eukaryota</taxon>
        <taxon>Metazoa</taxon>
        <taxon>Ecdysozoa</taxon>
        <taxon>Arthropoda</taxon>
        <taxon>Chelicerata</taxon>
        <taxon>Arachnida</taxon>
        <taxon>Araneae</taxon>
        <taxon>Araneomorphae</taxon>
        <taxon>Entelegynae</taxon>
        <taxon>Araneoidea</taxon>
        <taxon>Araneidae</taxon>
        <taxon>Caerostris</taxon>
    </lineage>
</organism>
<comment type="caution">
    <text evidence="1">The sequence shown here is derived from an EMBL/GenBank/DDBJ whole genome shotgun (WGS) entry which is preliminary data.</text>
</comment>